<reference evidence="2" key="1">
    <citation type="submission" date="2021-01" db="EMBL/GenBank/DDBJ databases">
        <authorList>
            <person name="Corre E."/>
            <person name="Pelletier E."/>
            <person name="Niang G."/>
            <person name="Scheremetjew M."/>
            <person name="Finn R."/>
            <person name="Kale V."/>
            <person name="Holt S."/>
            <person name="Cochrane G."/>
            <person name="Meng A."/>
            <person name="Brown T."/>
            <person name="Cohen L."/>
        </authorList>
    </citation>
    <scope>NUCLEOTIDE SEQUENCE</scope>
    <source>
        <strain evidence="2">308</strain>
    </source>
</reference>
<feature type="compositionally biased region" description="Basic and acidic residues" evidence="1">
    <location>
        <begin position="107"/>
        <end position="119"/>
    </location>
</feature>
<proteinExistence type="predicted"/>
<evidence type="ECO:0000313" key="3">
    <source>
        <dbReference type="EMBL" id="CAD8889745.1"/>
    </source>
</evidence>
<dbReference type="AlphaFoldDB" id="A0A6U5HQM2"/>
<feature type="compositionally biased region" description="Basic and acidic residues" evidence="1">
    <location>
        <begin position="199"/>
        <end position="212"/>
    </location>
</feature>
<evidence type="ECO:0000256" key="1">
    <source>
        <dbReference type="SAM" id="MobiDB-lite"/>
    </source>
</evidence>
<sequence>MPHANVLDLSVFPAISRRHCVIARKRGGLHVRIAEKVITRDSDNSFLAGEKGEKELSCGITADFHDTLWGIRRKDGKKIAPPPPVNLPTINPFGAAEDTRDDDVEEREAKGVEVVEAGRGRGGRGHGHGGRGRGHGGRGRGRGHGHGGRGRRRGGSVEGAGAEHGCKGQGHGHGSGGRGRGRRRGGRGSGTGEGAGAEHGAEEDGRGREGRGWGRGRGQGGQGLGRGGSEQIRGAEADVLTAPVNIQPPEEEMARRRARAYAHAMGIPYQG</sequence>
<feature type="region of interest" description="Disordered" evidence="1">
    <location>
        <begin position="75"/>
        <end position="250"/>
    </location>
</feature>
<evidence type="ECO:0000313" key="2">
    <source>
        <dbReference type="EMBL" id="CAD8889732.1"/>
    </source>
</evidence>
<feature type="compositionally biased region" description="Gly residues" evidence="1">
    <location>
        <begin position="167"/>
        <end position="178"/>
    </location>
</feature>
<name>A0A6U5HQM2_9STRA</name>
<feature type="compositionally biased region" description="Gly residues" evidence="1">
    <location>
        <begin position="187"/>
        <end position="197"/>
    </location>
</feature>
<dbReference type="EMBL" id="HBFR01023600">
    <property type="protein sequence ID" value="CAD8889732.1"/>
    <property type="molecule type" value="Transcribed_RNA"/>
</dbReference>
<feature type="compositionally biased region" description="Gly residues" evidence="1">
    <location>
        <begin position="213"/>
        <end position="228"/>
    </location>
</feature>
<gene>
    <name evidence="2" type="ORF">CHYS00102_LOCUS16937</name>
    <name evidence="3" type="ORF">CHYS00102_LOCUS16950</name>
</gene>
<accession>A0A6U5HQM2</accession>
<protein>
    <submittedName>
        <fullName evidence="2">Uncharacterized protein</fullName>
    </submittedName>
</protein>
<organism evidence="2">
    <name type="scientific">Corethron hystrix</name>
    <dbReference type="NCBI Taxonomy" id="216773"/>
    <lineage>
        <taxon>Eukaryota</taxon>
        <taxon>Sar</taxon>
        <taxon>Stramenopiles</taxon>
        <taxon>Ochrophyta</taxon>
        <taxon>Bacillariophyta</taxon>
        <taxon>Coscinodiscophyceae</taxon>
        <taxon>Corethrophycidae</taxon>
        <taxon>Corethrales</taxon>
        <taxon>Corethraceae</taxon>
        <taxon>Corethron</taxon>
    </lineage>
</organism>
<feature type="compositionally biased region" description="Low complexity" evidence="1">
    <location>
        <begin position="87"/>
        <end position="96"/>
    </location>
</feature>
<dbReference type="EMBL" id="HBFR01023617">
    <property type="protein sequence ID" value="CAD8889745.1"/>
    <property type="molecule type" value="Transcribed_RNA"/>
</dbReference>
<feature type="compositionally biased region" description="Basic residues" evidence="1">
    <location>
        <begin position="121"/>
        <end position="154"/>
    </location>
</feature>